<evidence type="ECO:0000313" key="2">
    <source>
        <dbReference type="EMBL" id="KAA6310586.1"/>
    </source>
</evidence>
<proteinExistence type="predicted"/>
<dbReference type="PANTHER" id="PTHR22916">
    <property type="entry name" value="GLYCOSYLTRANSFERASE"/>
    <property type="match status" value="1"/>
</dbReference>
<evidence type="ECO:0000259" key="1">
    <source>
        <dbReference type="Pfam" id="PF00535"/>
    </source>
</evidence>
<dbReference type="EMBL" id="SNRY01007349">
    <property type="protein sequence ID" value="KAA6310586.1"/>
    <property type="molecule type" value="Genomic_DNA"/>
</dbReference>
<dbReference type="InterPro" id="IPR029044">
    <property type="entry name" value="Nucleotide-diphossugar_trans"/>
</dbReference>
<dbReference type="InterPro" id="IPR001173">
    <property type="entry name" value="Glyco_trans_2-like"/>
</dbReference>
<feature type="non-terminal residue" evidence="2">
    <location>
        <position position="236"/>
    </location>
</feature>
<accession>A0A5J4PLY5</accession>
<dbReference type="GO" id="GO:0016758">
    <property type="term" value="F:hexosyltransferase activity"/>
    <property type="evidence" value="ECO:0007669"/>
    <property type="project" value="UniProtKB-ARBA"/>
</dbReference>
<comment type="caution">
    <text evidence="2">The sequence shown here is derived from an EMBL/GenBank/DDBJ whole genome shotgun (WGS) entry which is preliminary data.</text>
</comment>
<protein>
    <submittedName>
        <fullName evidence="2">Putative teichuronic acid biosynthesis glycosyltransferase TuaG</fullName>
        <ecNumber evidence="2">2.4.-.-</ecNumber>
    </submittedName>
</protein>
<feature type="domain" description="Glycosyltransferase 2-like" evidence="1">
    <location>
        <begin position="13"/>
        <end position="141"/>
    </location>
</feature>
<organism evidence="2">
    <name type="scientific">termite gut metagenome</name>
    <dbReference type="NCBI Taxonomy" id="433724"/>
    <lineage>
        <taxon>unclassified sequences</taxon>
        <taxon>metagenomes</taxon>
        <taxon>organismal metagenomes</taxon>
    </lineage>
</organism>
<dbReference type="AlphaFoldDB" id="A0A5J4PLY5"/>
<sequence>MDLKSIMIKDLVSIITPTYNSSQFIKETINSILNQSYTNWELLITDDCSTDNSIEIISQYAQQDSRIKLFCLSENSGAGIARNNSIKYAKGRFIAFCDSDDKWLPEKLEKQVAFMLKHEYALVYSSYFTCTENGKLEGKVLCRPEVSYYDLVKENCIGCLTAMYDTKRLGKIYMPTIRKRQDWALWLITLKQCRYAYGILDPLAIYRLRRNSLSSNRLNLISYNIKIYRDVLYYSI</sequence>
<dbReference type="Pfam" id="PF00535">
    <property type="entry name" value="Glycos_transf_2"/>
    <property type="match status" value="1"/>
</dbReference>
<name>A0A5J4PLY5_9ZZZZ</name>
<keyword evidence="2" id="KW-0808">Transferase</keyword>
<dbReference type="FunFam" id="3.90.550.10:FF:000130">
    <property type="entry name" value="Family 2 glycosyl transferase"/>
    <property type="match status" value="1"/>
</dbReference>
<dbReference type="SUPFAM" id="SSF53448">
    <property type="entry name" value="Nucleotide-diphospho-sugar transferases"/>
    <property type="match status" value="1"/>
</dbReference>
<keyword evidence="2" id="KW-0328">Glycosyltransferase</keyword>
<dbReference type="Gene3D" id="3.90.550.10">
    <property type="entry name" value="Spore Coat Polysaccharide Biosynthesis Protein SpsA, Chain A"/>
    <property type="match status" value="1"/>
</dbReference>
<reference evidence="2" key="1">
    <citation type="submission" date="2019-03" db="EMBL/GenBank/DDBJ databases">
        <title>Single cell metagenomics reveals metabolic interactions within the superorganism composed of flagellate Streblomastix strix and complex community of Bacteroidetes bacteria on its surface.</title>
        <authorList>
            <person name="Treitli S.C."/>
            <person name="Kolisko M."/>
            <person name="Husnik F."/>
            <person name="Keeling P."/>
            <person name="Hampl V."/>
        </authorList>
    </citation>
    <scope>NUCLEOTIDE SEQUENCE</scope>
    <source>
        <strain evidence="2">STM</strain>
    </source>
</reference>
<dbReference type="EC" id="2.4.-.-" evidence="2"/>
<gene>
    <name evidence="2" type="ORF">EZS27_038135</name>
</gene>
<dbReference type="PANTHER" id="PTHR22916:SF3">
    <property type="entry name" value="UDP-GLCNAC:BETAGAL BETA-1,3-N-ACETYLGLUCOSAMINYLTRANSFERASE-LIKE PROTEIN 1"/>
    <property type="match status" value="1"/>
</dbReference>